<keyword evidence="7 9" id="KW-1133">Transmembrane helix</keyword>
<dbReference type="PROSITE" id="PS50885">
    <property type="entry name" value="HAMP"/>
    <property type="match status" value="1"/>
</dbReference>
<evidence type="ECO:0000313" key="11">
    <source>
        <dbReference type="EMBL" id="HJC74223.1"/>
    </source>
</evidence>
<dbReference type="InterPro" id="IPR003594">
    <property type="entry name" value="HATPase_dom"/>
</dbReference>
<evidence type="ECO:0000259" key="10">
    <source>
        <dbReference type="PROSITE" id="PS50885"/>
    </source>
</evidence>
<keyword evidence="6 11" id="KW-0418">Kinase</keyword>
<keyword evidence="3" id="KW-0597">Phosphoprotein</keyword>
<reference evidence="11" key="1">
    <citation type="journal article" date="2021" name="PeerJ">
        <title>Extensive microbial diversity within the chicken gut microbiome revealed by metagenomics and culture.</title>
        <authorList>
            <person name="Gilroy R."/>
            <person name="Ravi A."/>
            <person name="Getino M."/>
            <person name="Pursley I."/>
            <person name="Horton D.L."/>
            <person name="Alikhan N.F."/>
            <person name="Baker D."/>
            <person name="Gharbi K."/>
            <person name="Hall N."/>
            <person name="Watson M."/>
            <person name="Adriaenssens E.M."/>
            <person name="Foster-Nyarko E."/>
            <person name="Jarju S."/>
            <person name="Secka A."/>
            <person name="Antonio M."/>
            <person name="Oren A."/>
            <person name="Chaudhuri R.R."/>
            <person name="La Ragione R."/>
            <person name="Hildebrand F."/>
            <person name="Pallen M.J."/>
        </authorList>
    </citation>
    <scope>NUCLEOTIDE SEQUENCE</scope>
    <source>
        <strain evidence="11">CHK196-7946</strain>
    </source>
</reference>
<evidence type="ECO:0000256" key="4">
    <source>
        <dbReference type="ARBA" id="ARBA00022679"/>
    </source>
</evidence>
<keyword evidence="2" id="KW-1003">Cell membrane</keyword>
<dbReference type="PANTHER" id="PTHR34220">
    <property type="entry name" value="SENSOR HISTIDINE KINASE YPDA"/>
    <property type="match status" value="1"/>
</dbReference>
<sequence>MKHLTFRVKLSLIICLFSVFIVLTISFLNYRWYSSQLTAQTIGQTQQIIEQTGNNIETYLNELYRLTLAPYYNDTVLRILEQHENTPEETLNDRREVEYFLSSVMTLPRDEILRVYIITPETIYSYTRTPYEMEDYDNCMNSSWFKEALGTTKPIYIPPHLEKAFGERKTPVFSIVRQIRSKEDNNKILGVIKVDADYTGIKKICDRVKQEESGNLIVLNNEDQIIYQTASISDTLFTDQTFLDNTDPIIYAKKGDAYIYNSYSMEPTGLKIIAINSYDELMRPSRSNLERTIFLALSCILATIIFISFFIKKFLSPLSKMAQLMREVEQGNLTVRISVNNHDEIGYLASSFNRMTDHLQQFIDKNTALIKEVYETQYLYKESQYNALCSQIKPHFLYNTLNTVNLLIKCGENRKAIRAIEDFSCYLGGVMNIEKEISLKKELQICQAYLSIIQLRYEDKMSYSIQADKSLENLKIPSLTIQPLVENSVKYGCETKRGKTDIFISVSIAGENCIITVSDTGSGMSSDTLSALQRKLHMIRNEKQIPSEETQLNNIGLANICRRLFLKYGTDADLTIRSSDAGTAVVVTLPISK</sequence>
<dbReference type="Pfam" id="PF02743">
    <property type="entry name" value="dCache_1"/>
    <property type="match status" value="1"/>
</dbReference>
<reference evidence="11" key="2">
    <citation type="submission" date="2021-04" db="EMBL/GenBank/DDBJ databases">
        <authorList>
            <person name="Gilroy R."/>
        </authorList>
    </citation>
    <scope>NUCLEOTIDE SEQUENCE</scope>
    <source>
        <strain evidence="11">CHK196-7946</strain>
    </source>
</reference>
<dbReference type="Gene3D" id="3.30.565.10">
    <property type="entry name" value="Histidine kinase-like ATPase, C-terminal domain"/>
    <property type="match status" value="1"/>
</dbReference>
<dbReference type="InterPro" id="IPR033479">
    <property type="entry name" value="dCache_1"/>
</dbReference>
<keyword evidence="5 9" id="KW-0812">Transmembrane</keyword>
<protein>
    <submittedName>
        <fullName evidence="11">Histidine kinase</fullName>
    </submittedName>
</protein>
<evidence type="ECO:0000256" key="1">
    <source>
        <dbReference type="ARBA" id="ARBA00004651"/>
    </source>
</evidence>
<feature type="transmembrane region" description="Helical" evidence="9">
    <location>
        <begin position="12"/>
        <end position="33"/>
    </location>
</feature>
<organism evidence="11 12">
    <name type="scientific">Candidatus Mediterraneibacter faecavium</name>
    <dbReference type="NCBI Taxonomy" id="2838668"/>
    <lineage>
        <taxon>Bacteria</taxon>
        <taxon>Bacillati</taxon>
        <taxon>Bacillota</taxon>
        <taxon>Clostridia</taxon>
        <taxon>Lachnospirales</taxon>
        <taxon>Lachnospiraceae</taxon>
        <taxon>Mediterraneibacter</taxon>
    </lineage>
</organism>
<dbReference type="AlphaFoldDB" id="A0A9D2Q7B2"/>
<dbReference type="EMBL" id="DWVY01000020">
    <property type="protein sequence ID" value="HJC74223.1"/>
    <property type="molecule type" value="Genomic_DNA"/>
</dbReference>
<dbReference type="SUPFAM" id="SSF158472">
    <property type="entry name" value="HAMP domain-like"/>
    <property type="match status" value="1"/>
</dbReference>
<dbReference type="InterPro" id="IPR050640">
    <property type="entry name" value="Bact_2-comp_sensor_kinase"/>
</dbReference>
<evidence type="ECO:0000256" key="2">
    <source>
        <dbReference type="ARBA" id="ARBA00022475"/>
    </source>
</evidence>
<evidence type="ECO:0000313" key="12">
    <source>
        <dbReference type="Proteomes" id="UP000823902"/>
    </source>
</evidence>
<dbReference type="Gene3D" id="3.30.450.20">
    <property type="entry name" value="PAS domain"/>
    <property type="match status" value="1"/>
</dbReference>
<keyword evidence="4" id="KW-0808">Transferase</keyword>
<feature type="transmembrane region" description="Helical" evidence="9">
    <location>
        <begin position="292"/>
        <end position="311"/>
    </location>
</feature>
<dbReference type="SMART" id="SM00304">
    <property type="entry name" value="HAMP"/>
    <property type="match status" value="1"/>
</dbReference>
<dbReference type="PANTHER" id="PTHR34220:SF7">
    <property type="entry name" value="SENSOR HISTIDINE KINASE YPDA"/>
    <property type="match status" value="1"/>
</dbReference>
<evidence type="ECO:0000256" key="5">
    <source>
        <dbReference type="ARBA" id="ARBA00022692"/>
    </source>
</evidence>
<evidence type="ECO:0000256" key="7">
    <source>
        <dbReference type="ARBA" id="ARBA00022989"/>
    </source>
</evidence>
<evidence type="ECO:0000256" key="6">
    <source>
        <dbReference type="ARBA" id="ARBA00022777"/>
    </source>
</evidence>
<evidence type="ECO:0000256" key="8">
    <source>
        <dbReference type="ARBA" id="ARBA00023136"/>
    </source>
</evidence>
<dbReference type="SUPFAM" id="SSF55874">
    <property type="entry name" value="ATPase domain of HSP90 chaperone/DNA topoisomerase II/histidine kinase"/>
    <property type="match status" value="1"/>
</dbReference>
<dbReference type="InterPro" id="IPR036890">
    <property type="entry name" value="HATPase_C_sf"/>
</dbReference>
<dbReference type="GO" id="GO:0005886">
    <property type="term" value="C:plasma membrane"/>
    <property type="evidence" value="ECO:0007669"/>
    <property type="project" value="UniProtKB-SubCell"/>
</dbReference>
<dbReference type="GO" id="GO:0000155">
    <property type="term" value="F:phosphorelay sensor kinase activity"/>
    <property type="evidence" value="ECO:0007669"/>
    <property type="project" value="InterPro"/>
</dbReference>
<dbReference type="Pfam" id="PF06580">
    <property type="entry name" value="His_kinase"/>
    <property type="match status" value="1"/>
</dbReference>
<comment type="subcellular location">
    <subcellularLocation>
        <location evidence="1">Cell membrane</location>
        <topology evidence="1">Multi-pass membrane protein</topology>
    </subcellularLocation>
</comment>
<evidence type="ECO:0000256" key="3">
    <source>
        <dbReference type="ARBA" id="ARBA00022553"/>
    </source>
</evidence>
<dbReference type="CDD" id="cd06225">
    <property type="entry name" value="HAMP"/>
    <property type="match status" value="1"/>
</dbReference>
<comment type="caution">
    <text evidence="11">The sequence shown here is derived from an EMBL/GenBank/DDBJ whole genome shotgun (WGS) entry which is preliminary data.</text>
</comment>
<dbReference type="Gene3D" id="6.10.340.10">
    <property type="match status" value="1"/>
</dbReference>
<accession>A0A9D2Q7B2</accession>
<dbReference type="InterPro" id="IPR003660">
    <property type="entry name" value="HAMP_dom"/>
</dbReference>
<feature type="domain" description="HAMP" evidence="10">
    <location>
        <begin position="312"/>
        <end position="364"/>
    </location>
</feature>
<keyword evidence="8 9" id="KW-0472">Membrane</keyword>
<dbReference type="Pfam" id="PF00672">
    <property type="entry name" value="HAMP"/>
    <property type="match status" value="1"/>
</dbReference>
<evidence type="ECO:0000256" key="9">
    <source>
        <dbReference type="SAM" id="Phobius"/>
    </source>
</evidence>
<gene>
    <name evidence="11" type="ORF">H9697_04650</name>
</gene>
<name>A0A9D2Q7B2_9FIRM</name>
<dbReference type="Pfam" id="PF02518">
    <property type="entry name" value="HATPase_c"/>
    <property type="match status" value="1"/>
</dbReference>
<dbReference type="InterPro" id="IPR010559">
    <property type="entry name" value="Sig_transdc_His_kin_internal"/>
</dbReference>
<proteinExistence type="predicted"/>
<dbReference type="Proteomes" id="UP000823902">
    <property type="component" value="Unassembled WGS sequence"/>
</dbReference>